<keyword evidence="5" id="KW-0444">Lipid biosynthesis</keyword>
<keyword evidence="8" id="KW-0808">Transferase</keyword>
<dbReference type="Proteomes" id="UP000095042">
    <property type="component" value="Unassembled WGS sequence"/>
</dbReference>
<dbReference type="Gene3D" id="3.40.50.2000">
    <property type="entry name" value="Glycogen Phosphorylase B"/>
    <property type="match status" value="1"/>
</dbReference>
<evidence type="ECO:0000256" key="3">
    <source>
        <dbReference type="ARBA" id="ARBA00012687"/>
    </source>
</evidence>
<dbReference type="SUPFAM" id="SSF53756">
    <property type="entry name" value="UDP-Glycosyltransferase/glycogen phosphorylase"/>
    <property type="match status" value="1"/>
</dbReference>
<evidence type="ECO:0000256" key="6">
    <source>
        <dbReference type="ARBA" id="ARBA00022556"/>
    </source>
</evidence>
<dbReference type="PANTHER" id="PTHR30372:SF4">
    <property type="entry name" value="LIPID-A-DISACCHARIDE SYNTHASE, MITOCHONDRIAL-RELATED"/>
    <property type="match status" value="1"/>
</dbReference>
<dbReference type="GO" id="GO:0009245">
    <property type="term" value="P:lipid A biosynthetic process"/>
    <property type="evidence" value="ECO:0007669"/>
    <property type="project" value="UniProtKB-UniRule"/>
</dbReference>
<evidence type="ECO:0000256" key="9">
    <source>
        <dbReference type="ARBA" id="ARBA00023098"/>
    </source>
</evidence>
<comment type="caution">
    <text evidence="12">The sequence shown here is derived from an EMBL/GenBank/DDBJ whole genome shotgun (WGS) entry which is preliminary data.</text>
</comment>
<evidence type="ECO:0000256" key="5">
    <source>
        <dbReference type="ARBA" id="ARBA00022516"/>
    </source>
</evidence>
<proteinExistence type="inferred from homology"/>
<evidence type="ECO:0000256" key="1">
    <source>
        <dbReference type="ARBA" id="ARBA00002056"/>
    </source>
</evidence>
<comment type="similarity">
    <text evidence="2">Belongs to the LpxB family.</text>
</comment>
<comment type="function">
    <text evidence="1">Condensation of UDP-2,3-diacylglucosamine and 2,3-diacylglucosamine-1-phosphate to form lipid A disaccharide, a precursor of lipid A, a phosphorylated glycolipid that anchors the lipopolysaccharide to the outer membrane of the cell.</text>
</comment>
<dbReference type="GO" id="GO:0016020">
    <property type="term" value="C:membrane"/>
    <property type="evidence" value="ECO:0007669"/>
    <property type="project" value="GOC"/>
</dbReference>
<keyword evidence="13" id="KW-1185">Reference proteome</keyword>
<evidence type="ECO:0000256" key="10">
    <source>
        <dbReference type="ARBA" id="ARBA00048975"/>
    </source>
</evidence>
<dbReference type="EC" id="2.4.1.182" evidence="3 11"/>
<dbReference type="OrthoDB" id="9801642at2"/>
<dbReference type="NCBIfam" id="TIGR00215">
    <property type="entry name" value="lpxB"/>
    <property type="match status" value="1"/>
</dbReference>
<comment type="catalytic activity">
    <reaction evidence="10">
        <text>a lipid X + a UDP-2-N,3-O-bis[(3R)-3-hydroxyacyl]-alpha-D-glucosamine = a lipid A disaccharide + UDP + H(+)</text>
        <dbReference type="Rhea" id="RHEA:67828"/>
        <dbReference type="ChEBI" id="CHEBI:15378"/>
        <dbReference type="ChEBI" id="CHEBI:58223"/>
        <dbReference type="ChEBI" id="CHEBI:137748"/>
        <dbReference type="ChEBI" id="CHEBI:176338"/>
        <dbReference type="ChEBI" id="CHEBI:176343"/>
        <dbReference type="EC" id="2.4.1.182"/>
    </reaction>
</comment>
<dbReference type="InterPro" id="IPR003835">
    <property type="entry name" value="Glyco_trans_19"/>
</dbReference>
<accession>A0A1E3WFK6</accession>
<evidence type="ECO:0000256" key="4">
    <source>
        <dbReference type="ARBA" id="ARBA00020902"/>
    </source>
</evidence>
<evidence type="ECO:0000256" key="8">
    <source>
        <dbReference type="ARBA" id="ARBA00022679"/>
    </source>
</evidence>
<dbReference type="EMBL" id="LPWD01000046">
    <property type="protein sequence ID" value="ODS03817.1"/>
    <property type="molecule type" value="Genomic_DNA"/>
</dbReference>
<keyword evidence="6" id="KW-0441">Lipid A biosynthesis</keyword>
<organism evidence="12 13">
    <name type="scientific">Methyloceanibacter marginalis</name>
    <dbReference type="NCBI Taxonomy" id="1774971"/>
    <lineage>
        <taxon>Bacteria</taxon>
        <taxon>Pseudomonadati</taxon>
        <taxon>Pseudomonadota</taxon>
        <taxon>Alphaproteobacteria</taxon>
        <taxon>Hyphomicrobiales</taxon>
        <taxon>Hyphomicrobiaceae</taxon>
        <taxon>Methyloceanibacter</taxon>
    </lineage>
</organism>
<reference evidence="12 13" key="1">
    <citation type="journal article" date="2016" name="Environ. Microbiol.">
        <title>New Methyloceanibacter diversity from North Sea sediments includes methanotroph containing solely the soluble methane monooxygenase.</title>
        <authorList>
            <person name="Vekeman B."/>
            <person name="Kerckhof F.M."/>
            <person name="Cremers G."/>
            <person name="de Vos P."/>
            <person name="Vandamme P."/>
            <person name="Boon N."/>
            <person name="Op den Camp H.J."/>
            <person name="Heylen K."/>
        </authorList>
    </citation>
    <scope>NUCLEOTIDE SEQUENCE [LARGE SCALE GENOMIC DNA]</scope>
    <source>
        <strain evidence="12 13">R-67177</strain>
    </source>
</reference>
<dbReference type="GO" id="GO:0008915">
    <property type="term" value="F:lipid-A-disaccharide synthase activity"/>
    <property type="evidence" value="ECO:0007669"/>
    <property type="project" value="UniProtKB-UniRule"/>
</dbReference>
<keyword evidence="9" id="KW-0443">Lipid metabolism</keyword>
<dbReference type="AlphaFoldDB" id="A0A1E3WFK6"/>
<evidence type="ECO:0000256" key="11">
    <source>
        <dbReference type="NCBIfam" id="TIGR00215"/>
    </source>
</evidence>
<gene>
    <name evidence="12" type="ORF">AUC71_00550</name>
</gene>
<evidence type="ECO:0000256" key="2">
    <source>
        <dbReference type="ARBA" id="ARBA00007868"/>
    </source>
</evidence>
<evidence type="ECO:0000256" key="7">
    <source>
        <dbReference type="ARBA" id="ARBA00022676"/>
    </source>
</evidence>
<dbReference type="PANTHER" id="PTHR30372">
    <property type="entry name" value="LIPID-A-DISACCHARIDE SYNTHASE"/>
    <property type="match status" value="1"/>
</dbReference>
<dbReference type="RefSeq" id="WP_069622987.1">
    <property type="nucleotide sequence ID" value="NZ_LPWD01000046.1"/>
</dbReference>
<keyword evidence="7" id="KW-0328">Glycosyltransferase</keyword>
<sequence>MSRQEPLIFIVAGEASGDNLAGKLIGALKEQTGGRARFAGVGGPQSEAQGLESLFPMQELSLMGVAEVVPHIPRIIKRLRQRRPPCASSSPMSSPWTRRASAGWRTICRGTGIPLVHYVAPQLWAWRPGRAKKLAKRVDHVMALLPFEVPFFANYGVPCTYVGHSAIEAGAGRGDGKAFRERHGLPAKAPVLCVVPGSRVGEVRRMLPVFSGALSILKERYPNLHIVIPVASAVAQQVEALTADWPFPVVHVTNAEERFDAFAACDAAMTKSGTVTLELALAEVPMVVSYRVNPVTAFIVRRIGINVEHASLANLLVGHGFIPELIQDDCTPETLAREMETLFSSDEKREAQREGFRQVIEILGKATPAPSTRAAEVVLDLVRARSAT</sequence>
<name>A0A1E3WFK6_9HYPH</name>
<protein>
    <recommendedName>
        <fullName evidence="4 11">Lipid-A-disaccharide synthase</fullName>
        <ecNumber evidence="3 11">2.4.1.182</ecNumber>
    </recommendedName>
</protein>
<evidence type="ECO:0000313" key="12">
    <source>
        <dbReference type="EMBL" id="ODS03817.1"/>
    </source>
</evidence>
<dbReference type="GO" id="GO:0005543">
    <property type="term" value="F:phospholipid binding"/>
    <property type="evidence" value="ECO:0007669"/>
    <property type="project" value="TreeGrafter"/>
</dbReference>
<dbReference type="Pfam" id="PF02684">
    <property type="entry name" value="LpxB"/>
    <property type="match status" value="2"/>
</dbReference>
<evidence type="ECO:0000313" key="13">
    <source>
        <dbReference type="Proteomes" id="UP000095042"/>
    </source>
</evidence>